<comment type="caution">
    <text evidence="9">The sequence shown here is derived from an EMBL/GenBank/DDBJ whole genome shotgun (WGS) entry which is preliminary data.</text>
</comment>
<evidence type="ECO:0000313" key="9">
    <source>
        <dbReference type="EMBL" id="TCO76982.1"/>
    </source>
</evidence>
<accession>A0A4R2KVL4</accession>
<name>A0A4R2KVL4_9GAMM</name>
<dbReference type="InterPro" id="IPR020070">
    <property type="entry name" value="Ribosomal_bL9_N"/>
</dbReference>
<dbReference type="InterPro" id="IPR020594">
    <property type="entry name" value="Ribosomal_bL9_bac/chp"/>
</dbReference>
<dbReference type="InterPro" id="IPR036791">
    <property type="entry name" value="Ribosomal_bL9_C_sf"/>
</dbReference>
<dbReference type="NCBIfam" id="TIGR00158">
    <property type="entry name" value="L9"/>
    <property type="match status" value="1"/>
</dbReference>
<reference evidence="9 10" key="1">
    <citation type="submission" date="2019-03" db="EMBL/GenBank/DDBJ databases">
        <title>Genomic Encyclopedia of Type Strains, Phase IV (KMG-IV): sequencing the most valuable type-strain genomes for metagenomic binning, comparative biology and taxonomic classification.</title>
        <authorList>
            <person name="Goeker M."/>
        </authorList>
    </citation>
    <scope>NUCLEOTIDE SEQUENCE [LARGE SCALE GENOMIC DNA]</scope>
    <source>
        <strain evidence="9 10">DSM 25287</strain>
    </source>
</reference>
<evidence type="ECO:0000259" key="8">
    <source>
        <dbReference type="PROSITE" id="PS00651"/>
    </source>
</evidence>
<dbReference type="GO" id="GO:1990904">
    <property type="term" value="C:ribonucleoprotein complex"/>
    <property type="evidence" value="ECO:0007669"/>
    <property type="project" value="UniProtKB-KW"/>
</dbReference>
<evidence type="ECO:0000256" key="6">
    <source>
        <dbReference type="ARBA" id="ARBA00035292"/>
    </source>
</evidence>
<evidence type="ECO:0000256" key="1">
    <source>
        <dbReference type="ARBA" id="ARBA00010605"/>
    </source>
</evidence>
<dbReference type="GO" id="GO:0003735">
    <property type="term" value="F:structural constituent of ribosome"/>
    <property type="evidence" value="ECO:0007669"/>
    <property type="project" value="InterPro"/>
</dbReference>
<evidence type="ECO:0000256" key="2">
    <source>
        <dbReference type="ARBA" id="ARBA00022730"/>
    </source>
</evidence>
<dbReference type="PROSITE" id="PS00651">
    <property type="entry name" value="RIBOSOMAL_L9"/>
    <property type="match status" value="1"/>
</dbReference>
<sequence length="148" mass="15887">MDIILLTKVDNLGNLGDRVKVKHGYGRNFLIPQGKATEATAANIARFEARRAELEATAATALARANERREHLADLVITMAAKAGAEGRLFGSVGPGDIADAVSSAGIELKKAEVRMPDGPIRHVGEYEVDVHLHTDVNCKLHINVIAE</sequence>
<dbReference type="SUPFAM" id="SSF55653">
    <property type="entry name" value="Ribosomal protein L9 C-domain"/>
    <property type="match status" value="1"/>
</dbReference>
<dbReference type="HAMAP" id="MF_00503">
    <property type="entry name" value="Ribosomal_bL9"/>
    <property type="match status" value="1"/>
</dbReference>
<keyword evidence="5 7" id="KW-0687">Ribonucleoprotein</keyword>
<dbReference type="Pfam" id="PF01281">
    <property type="entry name" value="Ribosomal_L9_N"/>
    <property type="match status" value="1"/>
</dbReference>
<dbReference type="EMBL" id="SLWY01000027">
    <property type="protein sequence ID" value="TCO76982.1"/>
    <property type="molecule type" value="Genomic_DNA"/>
</dbReference>
<dbReference type="GO" id="GO:0006412">
    <property type="term" value="P:translation"/>
    <property type="evidence" value="ECO:0007669"/>
    <property type="project" value="UniProtKB-UniRule"/>
</dbReference>
<dbReference type="Pfam" id="PF03948">
    <property type="entry name" value="Ribosomal_L9_C"/>
    <property type="match status" value="1"/>
</dbReference>
<dbReference type="GO" id="GO:0019843">
    <property type="term" value="F:rRNA binding"/>
    <property type="evidence" value="ECO:0007669"/>
    <property type="project" value="UniProtKB-UniRule"/>
</dbReference>
<dbReference type="PANTHER" id="PTHR21368">
    <property type="entry name" value="50S RIBOSOMAL PROTEIN L9"/>
    <property type="match status" value="1"/>
</dbReference>
<dbReference type="RefSeq" id="WP_132545523.1">
    <property type="nucleotide sequence ID" value="NZ_SLWY01000027.1"/>
</dbReference>
<feature type="domain" description="Ribosomal protein L9" evidence="8">
    <location>
        <begin position="13"/>
        <end position="40"/>
    </location>
</feature>
<evidence type="ECO:0000256" key="4">
    <source>
        <dbReference type="ARBA" id="ARBA00022980"/>
    </source>
</evidence>
<evidence type="ECO:0000256" key="7">
    <source>
        <dbReference type="HAMAP-Rule" id="MF_00503"/>
    </source>
</evidence>
<comment type="function">
    <text evidence="7">Binds to the 23S rRNA.</text>
</comment>
<evidence type="ECO:0000256" key="5">
    <source>
        <dbReference type="ARBA" id="ARBA00023274"/>
    </source>
</evidence>
<dbReference type="Proteomes" id="UP000295765">
    <property type="component" value="Unassembled WGS sequence"/>
</dbReference>
<dbReference type="InterPro" id="IPR000244">
    <property type="entry name" value="Ribosomal_bL9"/>
</dbReference>
<evidence type="ECO:0000313" key="10">
    <source>
        <dbReference type="Proteomes" id="UP000295765"/>
    </source>
</evidence>
<dbReference type="SUPFAM" id="SSF55658">
    <property type="entry name" value="L9 N-domain-like"/>
    <property type="match status" value="1"/>
</dbReference>
<dbReference type="GO" id="GO:0005840">
    <property type="term" value="C:ribosome"/>
    <property type="evidence" value="ECO:0007669"/>
    <property type="project" value="UniProtKB-KW"/>
</dbReference>
<dbReference type="Gene3D" id="3.40.5.10">
    <property type="entry name" value="Ribosomal protein L9, N-terminal domain"/>
    <property type="match status" value="1"/>
</dbReference>
<keyword evidence="3 7" id="KW-0694">RNA-binding</keyword>
<comment type="similarity">
    <text evidence="1 7">Belongs to the bacterial ribosomal protein bL9 family.</text>
</comment>
<protein>
    <recommendedName>
        <fullName evidence="6 7">Large ribosomal subunit protein bL9</fullName>
    </recommendedName>
</protein>
<gene>
    <name evidence="7" type="primary">rplI</name>
    <name evidence="9" type="ORF">EV699_12723</name>
</gene>
<keyword evidence="10" id="KW-1185">Reference proteome</keyword>
<evidence type="ECO:0000256" key="3">
    <source>
        <dbReference type="ARBA" id="ARBA00022884"/>
    </source>
</evidence>
<keyword evidence="2 7" id="KW-0699">rRNA-binding</keyword>
<dbReference type="OrthoDB" id="9788336at2"/>
<dbReference type="AlphaFoldDB" id="A0A4R2KVL4"/>
<dbReference type="Gene3D" id="3.10.430.100">
    <property type="entry name" value="Ribosomal protein L9, C-terminal domain"/>
    <property type="match status" value="1"/>
</dbReference>
<dbReference type="InterPro" id="IPR020069">
    <property type="entry name" value="Ribosomal_bL9_C"/>
</dbReference>
<keyword evidence="4 7" id="KW-0689">Ribosomal protein</keyword>
<organism evidence="9 10">
    <name type="scientific">Plasticicumulans lactativorans</name>
    <dbReference type="NCBI Taxonomy" id="1133106"/>
    <lineage>
        <taxon>Bacteria</taxon>
        <taxon>Pseudomonadati</taxon>
        <taxon>Pseudomonadota</taxon>
        <taxon>Gammaproteobacteria</taxon>
        <taxon>Candidatus Competibacteraceae</taxon>
        <taxon>Plasticicumulans</taxon>
    </lineage>
</organism>
<proteinExistence type="inferred from homology"/>
<dbReference type="InterPro" id="IPR009027">
    <property type="entry name" value="Ribosomal_bL9/RNase_H1_N"/>
</dbReference>
<dbReference type="InterPro" id="IPR036935">
    <property type="entry name" value="Ribosomal_bL9_N_sf"/>
</dbReference>